<evidence type="ECO:0000313" key="8">
    <source>
        <dbReference type="Proteomes" id="UP000250369"/>
    </source>
</evidence>
<dbReference type="AlphaFoldDB" id="A0A329MID1"/>
<sequence>MKVGWKIVPQVAMFMLFSMLMNKLAALLHLPIPGSILGMIVLFLLLEARIVRLSWVESGASWLLAELLLFFIPPSVGLIAYRSLLLHEGLRIAAAIGLGTMIVMICTGTVAERIANRKRGGSR</sequence>
<proteinExistence type="predicted"/>
<comment type="subcellular location">
    <subcellularLocation>
        <location evidence="1">Cell membrane</location>
        <topology evidence="1">Multi-pass membrane protein</topology>
    </subcellularLocation>
</comment>
<evidence type="ECO:0000256" key="5">
    <source>
        <dbReference type="ARBA" id="ARBA00023136"/>
    </source>
</evidence>
<gene>
    <name evidence="7" type="ORF">DQG23_20225</name>
</gene>
<dbReference type="NCBIfam" id="NF002460">
    <property type="entry name" value="PRK01658.1"/>
    <property type="match status" value="1"/>
</dbReference>
<dbReference type="Pfam" id="PF03788">
    <property type="entry name" value="LrgA"/>
    <property type="match status" value="1"/>
</dbReference>
<dbReference type="InterPro" id="IPR005538">
    <property type="entry name" value="LrgA/CidA"/>
</dbReference>
<reference evidence="7 8" key="1">
    <citation type="journal article" date="2009" name="Int. J. Syst. Evol. Microbiol.">
        <title>Paenibacillus contaminans sp. nov., isolated from a contaminated laboratory plate.</title>
        <authorList>
            <person name="Chou J.H."/>
            <person name="Lee J.H."/>
            <person name="Lin M.C."/>
            <person name="Chang P.S."/>
            <person name="Arun A.B."/>
            <person name="Young C.C."/>
            <person name="Chen W.M."/>
        </authorList>
    </citation>
    <scope>NUCLEOTIDE SEQUENCE [LARGE SCALE GENOMIC DNA]</scope>
    <source>
        <strain evidence="7 8">CKOBP-6</strain>
    </source>
</reference>
<dbReference type="PANTHER" id="PTHR33931">
    <property type="entry name" value="HOLIN-LIKE PROTEIN CIDA-RELATED"/>
    <property type="match status" value="1"/>
</dbReference>
<keyword evidence="8" id="KW-1185">Reference proteome</keyword>
<name>A0A329MID1_9BACL</name>
<dbReference type="Proteomes" id="UP000250369">
    <property type="component" value="Unassembled WGS sequence"/>
</dbReference>
<comment type="caution">
    <text evidence="7">The sequence shown here is derived from an EMBL/GenBank/DDBJ whole genome shotgun (WGS) entry which is preliminary data.</text>
</comment>
<dbReference type="OrthoDB" id="3176438at2"/>
<keyword evidence="5 6" id="KW-0472">Membrane</keyword>
<dbReference type="PANTHER" id="PTHR33931:SF2">
    <property type="entry name" value="HOLIN-LIKE PROTEIN CIDA"/>
    <property type="match status" value="1"/>
</dbReference>
<keyword evidence="3 6" id="KW-0812">Transmembrane</keyword>
<keyword evidence="2" id="KW-1003">Cell membrane</keyword>
<evidence type="ECO:0000256" key="1">
    <source>
        <dbReference type="ARBA" id="ARBA00004651"/>
    </source>
</evidence>
<dbReference type="EMBL" id="QMFB01000012">
    <property type="protein sequence ID" value="RAV19328.1"/>
    <property type="molecule type" value="Genomic_DNA"/>
</dbReference>
<keyword evidence="4 6" id="KW-1133">Transmembrane helix</keyword>
<feature type="transmembrane region" description="Helical" evidence="6">
    <location>
        <begin position="90"/>
        <end position="111"/>
    </location>
</feature>
<dbReference type="RefSeq" id="WP_113032691.1">
    <property type="nucleotide sequence ID" value="NZ_QMFB01000012.1"/>
</dbReference>
<evidence type="ECO:0000256" key="3">
    <source>
        <dbReference type="ARBA" id="ARBA00022692"/>
    </source>
</evidence>
<evidence type="ECO:0000256" key="4">
    <source>
        <dbReference type="ARBA" id="ARBA00022989"/>
    </source>
</evidence>
<evidence type="ECO:0000256" key="2">
    <source>
        <dbReference type="ARBA" id="ARBA00022475"/>
    </source>
</evidence>
<feature type="transmembrane region" description="Helical" evidence="6">
    <location>
        <begin position="63"/>
        <end position="84"/>
    </location>
</feature>
<organism evidence="7 8">
    <name type="scientific">Paenibacillus contaminans</name>
    <dbReference type="NCBI Taxonomy" id="450362"/>
    <lineage>
        <taxon>Bacteria</taxon>
        <taxon>Bacillati</taxon>
        <taxon>Bacillota</taxon>
        <taxon>Bacilli</taxon>
        <taxon>Bacillales</taxon>
        <taxon>Paenibacillaceae</taxon>
        <taxon>Paenibacillus</taxon>
    </lineage>
</organism>
<protein>
    <submittedName>
        <fullName evidence="7">Holin</fullName>
    </submittedName>
</protein>
<accession>A0A329MID1</accession>
<evidence type="ECO:0000313" key="7">
    <source>
        <dbReference type="EMBL" id="RAV19328.1"/>
    </source>
</evidence>
<feature type="transmembrane region" description="Helical" evidence="6">
    <location>
        <begin position="32"/>
        <end position="51"/>
    </location>
</feature>
<dbReference type="GO" id="GO:0005886">
    <property type="term" value="C:plasma membrane"/>
    <property type="evidence" value="ECO:0007669"/>
    <property type="project" value="UniProtKB-SubCell"/>
</dbReference>
<evidence type="ECO:0000256" key="6">
    <source>
        <dbReference type="SAM" id="Phobius"/>
    </source>
</evidence>